<dbReference type="GO" id="GO:0008017">
    <property type="term" value="F:microtubule binding"/>
    <property type="evidence" value="ECO:0007669"/>
    <property type="project" value="InterPro"/>
</dbReference>
<evidence type="ECO:0000313" key="16">
    <source>
        <dbReference type="Proteomes" id="UP000265140"/>
    </source>
</evidence>
<name>A0AAY5KWF5_ESOLU</name>
<feature type="domain" description="Ska2 N-terminal" evidence="14">
    <location>
        <begin position="37"/>
        <end position="143"/>
    </location>
</feature>
<evidence type="ECO:0000256" key="10">
    <source>
        <dbReference type="ARBA" id="ARBA00023212"/>
    </source>
</evidence>
<dbReference type="InterPro" id="IPR042091">
    <property type="entry name" value="Ska2_N"/>
</dbReference>
<reference evidence="15" key="3">
    <citation type="submission" date="2025-09" db="UniProtKB">
        <authorList>
            <consortium name="Ensembl"/>
        </authorList>
    </citation>
    <scope>IDENTIFICATION</scope>
</reference>
<dbReference type="Ensembl" id="ENSELUT00000087754.1">
    <property type="protein sequence ID" value="ENSELUP00000093154.1"/>
    <property type="gene ID" value="ENSELUG00000012470.3"/>
</dbReference>
<keyword evidence="4" id="KW-0158">Chromosome</keyword>
<dbReference type="PANTHER" id="PTHR32017">
    <property type="entry name" value="SPINDLE AND KINETOCHORE-ASSOCIATED PROTEIN 2"/>
    <property type="match status" value="1"/>
</dbReference>
<keyword evidence="5" id="KW-0963">Cytoplasm</keyword>
<protein>
    <recommendedName>
        <fullName evidence="13">Protein FAM33A</fullName>
    </recommendedName>
</protein>
<keyword evidence="8" id="KW-0498">Mitosis</keyword>
<dbReference type="Gene3D" id="6.10.250.1380">
    <property type="match status" value="1"/>
</dbReference>
<evidence type="ECO:0000256" key="13">
    <source>
        <dbReference type="ARBA" id="ARBA00029651"/>
    </source>
</evidence>
<evidence type="ECO:0000259" key="14">
    <source>
        <dbReference type="Pfam" id="PF16740"/>
    </source>
</evidence>
<dbReference type="GO" id="GO:0000940">
    <property type="term" value="C:outer kinetochore"/>
    <property type="evidence" value="ECO:0007669"/>
    <property type="project" value="InterPro"/>
</dbReference>
<keyword evidence="9" id="KW-0995">Kinetochore</keyword>
<reference evidence="15 16" key="1">
    <citation type="submission" date="2020-02" db="EMBL/GenBank/DDBJ databases">
        <title>Esox lucius (northern pike) genome, fEsoLuc1, primary haplotype.</title>
        <authorList>
            <person name="Myers G."/>
            <person name="Karagic N."/>
            <person name="Meyer A."/>
            <person name="Pippel M."/>
            <person name="Reichard M."/>
            <person name="Winkler S."/>
            <person name="Tracey A."/>
            <person name="Sims Y."/>
            <person name="Howe K."/>
            <person name="Rhie A."/>
            <person name="Formenti G."/>
            <person name="Durbin R."/>
            <person name="Fedrigo O."/>
            <person name="Jarvis E.D."/>
        </authorList>
    </citation>
    <scope>NUCLEOTIDE SEQUENCE [LARGE SCALE GENOMIC DNA]</scope>
</reference>
<comment type="similarity">
    <text evidence="3">Belongs to the SKA2 family.</text>
</comment>
<accession>A0AAY5KWF5</accession>
<dbReference type="AlphaFoldDB" id="A0AAY5KWF5"/>
<evidence type="ECO:0000256" key="1">
    <source>
        <dbReference type="ARBA" id="ARBA00004186"/>
    </source>
</evidence>
<evidence type="ECO:0000256" key="7">
    <source>
        <dbReference type="ARBA" id="ARBA00022701"/>
    </source>
</evidence>
<dbReference type="Pfam" id="PF16740">
    <property type="entry name" value="SKA2"/>
    <property type="match status" value="1"/>
</dbReference>
<evidence type="ECO:0000256" key="5">
    <source>
        <dbReference type="ARBA" id="ARBA00022490"/>
    </source>
</evidence>
<evidence type="ECO:0000256" key="6">
    <source>
        <dbReference type="ARBA" id="ARBA00022618"/>
    </source>
</evidence>
<proteinExistence type="inferred from homology"/>
<keyword evidence="6" id="KW-0132">Cell division</keyword>
<evidence type="ECO:0000256" key="3">
    <source>
        <dbReference type="ARBA" id="ARBA00010684"/>
    </source>
</evidence>
<organism evidence="15 16">
    <name type="scientific">Esox lucius</name>
    <name type="common">Northern pike</name>
    <dbReference type="NCBI Taxonomy" id="8010"/>
    <lineage>
        <taxon>Eukaryota</taxon>
        <taxon>Metazoa</taxon>
        <taxon>Chordata</taxon>
        <taxon>Craniata</taxon>
        <taxon>Vertebrata</taxon>
        <taxon>Euteleostomi</taxon>
        <taxon>Actinopterygii</taxon>
        <taxon>Neopterygii</taxon>
        <taxon>Teleostei</taxon>
        <taxon>Protacanthopterygii</taxon>
        <taxon>Esociformes</taxon>
        <taxon>Esocidae</taxon>
        <taxon>Esox</taxon>
    </lineage>
</organism>
<reference evidence="15" key="2">
    <citation type="submission" date="2025-08" db="UniProtKB">
        <authorList>
            <consortium name="Ensembl"/>
        </authorList>
    </citation>
    <scope>IDENTIFICATION</scope>
</reference>
<evidence type="ECO:0000313" key="15">
    <source>
        <dbReference type="Ensembl" id="ENSELUP00000093154.1"/>
    </source>
</evidence>
<evidence type="ECO:0000256" key="12">
    <source>
        <dbReference type="ARBA" id="ARBA00023328"/>
    </source>
</evidence>
<evidence type="ECO:0000256" key="2">
    <source>
        <dbReference type="ARBA" id="ARBA00004629"/>
    </source>
</evidence>
<dbReference type="PANTHER" id="PTHR32017:SF3">
    <property type="entry name" value="SPINDLE AND KINETOCHORE-ASSOCIATED PROTEIN 2"/>
    <property type="match status" value="1"/>
</dbReference>
<keyword evidence="11" id="KW-0131">Cell cycle</keyword>
<keyword evidence="7" id="KW-0493">Microtubule</keyword>
<dbReference type="GO" id="GO:0000278">
    <property type="term" value="P:mitotic cell cycle"/>
    <property type="evidence" value="ECO:0007669"/>
    <property type="project" value="TreeGrafter"/>
</dbReference>
<keyword evidence="10" id="KW-0206">Cytoskeleton</keyword>
<gene>
    <name evidence="15" type="primary">SKA2</name>
</gene>
<keyword evidence="12" id="KW-0137">Centromere</keyword>
<dbReference type="GO" id="GO:0007059">
    <property type="term" value="P:chromosome segregation"/>
    <property type="evidence" value="ECO:0007669"/>
    <property type="project" value="InterPro"/>
</dbReference>
<keyword evidence="16" id="KW-1185">Reference proteome</keyword>
<evidence type="ECO:0000256" key="4">
    <source>
        <dbReference type="ARBA" id="ARBA00022454"/>
    </source>
</evidence>
<evidence type="ECO:0000256" key="8">
    <source>
        <dbReference type="ARBA" id="ARBA00022776"/>
    </source>
</evidence>
<dbReference type="GO" id="GO:0051301">
    <property type="term" value="P:cell division"/>
    <property type="evidence" value="ECO:0007669"/>
    <property type="project" value="UniProtKB-KW"/>
</dbReference>
<dbReference type="GO" id="GO:0005876">
    <property type="term" value="C:spindle microtubule"/>
    <property type="evidence" value="ECO:0007669"/>
    <property type="project" value="InterPro"/>
</dbReference>
<sequence length="256" mass="29061">MKSVKASLELVFQSVNFHYALRRSYINLSKTKPMFLLCMFQKAEADMEYMEQRLKLDYLTNAPENDAREENPVKLLENLSAIKARHAALCTQVQEIAAEQKQSMDSIRAHLDTTVQLVQQLQQTADIEVPPLTETEQESADSLGLSVNLNTAEVPTSVQPPAQEQPRCSRGGEFEELSEATLEEVPRSVRSSVTLVDLNAFYRQLHEHFSLRKHCGALSLQKMKQMNMKVSEAKLKTLQHLSLIELDKKGHVRLLI</sequence>
<evidence type="ECO:0000256" key="9">
    <source>
        <dbReference type="ARBA" id="ARBA00022838"/>
    </source>
</evidence>
<dbReference type="Proteomes" id="UP000265140">
    <property type="component" value="Chromosome 7"/>
</dbReference>
<evidence type="ECO:0000256" key="11">
    <source>
        <dbReference type="ARBA" id="ARBA00023306"/>
    </source>
</evidence>
<comment type="subcellular location">
    <subcellularLocation>
        <location evidence="2">Chromosome</location>
        <location evidence="2">Centromere</location>
        <location evidence="2">Kinetochore</location>
    </subcellularLocation>
    <subcellularLocation>
        <location evidence="1">Cytoplasm</location>
        <location evidence="1">Cytoskeleton</location>
        <location evidence="1">Spindle</location>
    </subcellularLocation>
</comment>
<dbReference type="GeneTree" id="ENSGT00390000009588"/>
<dbReference type="InterPro" id="IPR026762">
    <property type="entry name" value="Ska2"/>
</dbReference>